<evidence type="ECO:0000313" key="3">
    <source>
        <dbReference type="Proteomes" id="UP000266172"/>
    </source>
</evidence>
<sequence>MKKFVALFTDSYRELKSVRTITTMAMLAAIAIILGMFSIEYGNFIRIGFSSIPNGIIAYLFGPTVGGIFSGTLDIIKYILKPTGPFCPQLTLVTMLAGVMYGCMYYKKKLTLPRVLITKFIVMLVCNVFLNTLCLTVLYGQAFMVILPARALKNLIMWPIDSVIFFATAKALEGIGAFRFVRRAQAERIARS</sequence>
<comment type="caution">
    <text evidence="2">The sequence shown here is derived from an EMBL/GenBank/DDBJ whole genome shotgun (WGS) entry which is preliminary data.</text>
</comment>
<feature type="transmembrane region" description="Helical" evidence="1">
    <location>
        <begin position="116"/>
        <end position="142"/>
    </location>
</feature>
<feature type="transmembrane region" description="Helical" evidence="1">
    <location>
        <begin position="162"/>
        <end position="181"/>
    </location>
</feature>
<dbReference type="Pfam" id="PF12822">
    <property type="entry name" value="ECF_trnsprt"/>
    <property type="match status" value="1"/>
</dbReference>
<dbReference type="EMBL" id="QRVL01000005">
    <property type="protein sequence ID" value="RGS40739.1"/>
    <property type="molecule type" value="Genomic_DNA"/>
</dbReference>
<reference evidence="2 3" key="1">
    <citation type="submission" date="2018-08" db="EMBL/GenBank/DDBJ databases">
        <title>A genome reference for cultivated species of the human gut microbiota.</title>
        <authorList>
            <person name="Zou Y."/>
            <person name="Xue W."/>
            <person name="Luo G."/>
        </authorList>
    </citation>
    <scope>NUCLEOTIDE SEQUENCE [LARGE SCALE GENOMIC DNA]</scope>
    <source>
        <strain evidence="2 3">AF22-12AC</strain>
    </source>
</reference>
<gene>
    <name evidence="2" type="ORF">DWX93_08115</name>
</gene>
<keyword evidence="1" id="KW-0472">Membrane</keyword>
<dbReference type="InterPro" id="IPR024529">
    <property type="entry name" value="ECF_trnsprt_substrate-spec"/>
</dbReference>
<feature type="transmembrane region" description="Helical" evidence="1">
    <location>
        <begin position="20"/>
        <end position="44"/>
    </location>
</feature>
<dbReference type="Proteomes" id="UP000266172">
    <property type="component" value="Unassembled WGS sequence"/>
</dbReference>
<proteinExistence type="predicted"/>
<organism evidence="2 3">
    <name type="scientific">Roseburia hominis</name>
    <dbReference type="NCBI Taxonomy" id="301301"/>
    <lineage>
        <taxon>Bacteria</taxon>
        <taxon>Bacillati</taxon>
        <taxon>Bacillota</taxon>
        <taxon>Clostridia</taxon>
        <taxon>Lachnospirales</taxon>
        <taxon>Lachnospiraceae</taxon>
        <taxon>Roseburia</taxon>
    </lineage>
</organism>
<dbReference type="GO" id="GO:0022857">
    <property type="term" value="F:transmembrane transporter activity"/>
    <property type="evidence" value="ECO:0007669"/>
    <property type="project" value="InterPro"/>
</dbReference>
<protein>
    <submittedName>
        <fullName evidence="2">Folate family ECF transporter S component</fullName>
    </submittedName>
</protein>
<keyword evidence="1" id="KW-1133">Transmembrane helix</keyword>
<dbReference type="Gene3D" id="1.10.1760.20">
    <property type="match status" value="1"/>
</dbReference>
<name>A0A395V713_9FIRM</name>
<feature type="transmembrane region" description="Helical" evidence="1">
    <location>
        <begin position="86"/>
        <end position="104"/>
    </location>
</feature>
<dbReference type="InterPro" id="IPR030949">
    <property type="entry name" value="ECF_S_folate_fam"/>
</dbReference>
<evidence type="ECO:0000256" key="1">
    <source>
        <dbReference type="SAM" id="Phobius"/>
    </source>
</evidence>
<dbReference type="AlphaFoldDB" id="A0A395V713"/>
<accession>A0A395V713</accession>
<keyword evidence="1" id="KW-0812">Transmembrane</keyword>
<dbReference type="NCBIfam" id="TIGR04518">
    <property type="entry name" value="ECF_S_folT_fam"/>
    <property type="match status" value="1"/>
</dbReference>
<feature type="transmembrane region" description="Helical" evidence="1">
    <location>
        <begin position="56"/>
        <end position="80"/>
    </location>
</feature>
<dbReference type="RefSeq" id="WP_118097240.1">
    <property type="nucleotide sequence ID" value="NZ_QRVL01000005.1"/>
</dbReference>
<evidence type="ECO:0000313" key="2">
    <source>
        <dbReference type="EMBL" id="RGS40739.1"/>
    </source>
</evidence>